<evidence type="ECO:0000313" key="3">
    <source>
        <dbReference type="Proteomes" id="UP000532121"/>
    </source>
</evidence>
<organism evidence="2 3">
    <name type="scientific">Streptococcus ratti</name>
    <dbReference type="NCBI Taxonomy" id="1341"/>
    <lineage>
        <taxon>Bacteria</taxon>
        <taxon>Bacillati</taxon>
        <taxon>Bacillota</taxon>
        <taxon>Bacilli</taxon>
        <taxon>Lactobacillales</taxon>
        <taxon>Streptococcaceae</taxon>
        <taxon>Streptococcus</taxon>
    </lineage>
</organism>
<dbReference type="EMBL" id="JABASA010000019">
    <property type="protein sequence ID" value="NMD49685.1"/>
    <property type="molecule type" value="Genomic_DNA"/>
</dbReference>
<feature type="transmembrane region" description="Helical" evidence="1">
    <location>
        <begin position="152"/>
        <end position="173"/>
    </location>
</feature>
<accession>A0A7X9LH28</accession>
<feature type="transmembrane region" description="Helical" evidence="1">
    <location>
        <begin position="115"/>
        <end position="140"/>
    </location>
</feature>
<name>A0A7X9LH28_STRRT</name>
<dbReference type="RefSeq" id="WP_003086641.1">
    <property type="nucleotide sequence ID" value="NZ_CP043405.1"/>
</dbReference>
<keyword evidence="1" id="KW-1133">Transmembrane helix</keyword>
<feature type="transmembrane region" description="Helical" evidence="1">
    <location>
        <begin position="85"/>
        <end position="109"/>
    </location>
</feature>
<dbReference type="Proteomes" id="UP000532121">
    <property type="component" value="Unassembled WGS sequence"/>
</dbReference>
<feature type="transmembrane region" description="Helical" evidence="1">
    <location>
        <begin position="185"/>
        <end position="204"/>
    </location>
</feature>
<reference evidence="2 3" key="1">
    <citation type="submission" date="2020-04" db="EMBL/GenBank/DDBJ databases">
        <title>MicrobeNet Type strains.</title>
        <authorList>
            <person name="Nicholson A.C."/>
        </authorList>
    </citation>
    <scope>NUCLEOTIDE SEQUENCE [LARGE SCALE GENOMIC DNA]</scope>
    <source>
        <strain evidence="2 3">DSM 22768</strain>
    </source>
</reference>
<dbReference type="Pfam" id="PF06570">
    <property type="entry name" value="DUF1129"/>
    <property type="match status" value="1"/>
</dbReference>
<keyword evidence="1" id="KW-0472">Membrane</keyword>
<dbReference type="PIRSF" id="PIRSF033111">
    <property type="entry name" value="UCP033111"/>
    <property type="match status" value="1"/>
</dbReference>
<proteinExistence type="predicted"/>
<comment type="caution">
    <text evidence="2">The sequence shown here is derived from an EMBL/GenBank/DDBJ whole genome shotgun (WGS) entry which is preliminary data.</text>
</comment>
<protein>
    <submittedName>
        <fullName evidence="2">DUF1129 family protein</fullName>
    </submittedName>
</protein>
<evidence type="ECO:0000313" key="2">
    <source>
        <dbReference type="EMBL" id="NMD49685.1"/>
    </source>
</evidence>
<dbReference type="InterPro" id="IPR009214">
    <property type="entry name" value="DUF1129"/>
</dbReference>
<sequence>MDLQNLTKKNQEFINIVTHQFSQAGKSDDDIKAILEEYLPEILEKQKQGIPARSFLGAPSAWAANFIEDDEDKANKPAPKNTNPWLMWLDTSLFFLAIVALVTGLLHFFSKQAPTYGIVSILFIGFGGGAVMFASYHFVYRHSGKPKEERPSLLKSLGILILFMFLWMLLYTASSLLPAAVNPKLSGPVLLIFGALVFGIRYLLKKKYNIENTLAPQQSAK</sequence>
<evidence type="ECO:0000256" key="1">
    <source>
        <dbReference type="SAM" id="Phobius"/>
    </source>
</evidence>
<dbReference type="AlphaFoldDB" id="A0A7X9LH28"/>
<keyword evidence="1" id="KW-0812">Transmembrane</keyword>
<gene>
    <name evidence="2" type="ORF">HHO37_08430</name>
</gene>